<dbReference type="PANTHER" id="PTHR10012:SF0">
    <property type="entry name" value="SERINE_THREONINE-PROTEIN PHOSPHATASE 2A ACTIVATOR"/>
    <property type="match status" value="1"/>
</dbReference>
<dbReference type="SUPFAM" id="SSF140984">
    <property type="entry name" value="PTPA-like"/>
    <property type="match status" value="1"/>
</dbReference>
<evidence type="ECO:0000256" key="5">
    <source>
        <dbReference type="ARBA" id="ARBA00023110"/>
    </source>
</evidence>
<feature type="region of interest" description="Disordered" evidence="8">
    <location>
        <begin position="1"/>
        <end position="32"/>
    </location>
</feature>
<evidence type="ECO:0000256" key="8">
    <source>
        <dbReference type="SAM" id="MobiDB-lite"/>
    </source>
</evidence>
<dbReference type="InterPro" id="IPR004327">
    <property type="entry name" value="Phstyr_phstse_ac"/>
</dbReference>
<keyword evidence="4 7" id="KW-0963">Cytoplasm</keyword>
<evidence type="ECO:0000256" key="2">
    <source>
        <dbReference type="ARBA" id="ARBA00004496"/>
    </source>
</evidence>
<dbReference type="CDD" id="cd04087">
    <property type="entry name" value="PTPA"/>
    <property type="match status" value="1"/>
</dbReference>
<comment type="caution">
    <text evidence="9">The sequence shown here is derived from an EMBL/GenBank/DDBJ whole genome shotgun (WGS) entry which is preliminary data.</text>
</comment>
<evidence type="ECO:0000313" key="10">
    <source>
        <dbReference type="Proteomes" id="UP001634393"/>
    </source>
</evidence>
<dbReference type="InterPro" id="IPR043170">
    <property type="entry name" value="PTPA_C_lid"/>
</dbReference>
<gene>
    <name evidence="9" type="ORF">ACJIZ3_025114</name>
</gene>
<evidence type="ECO:0000313" key="9">
    <source>
        <dbReference type="EMBL" id="KAL3840523.1"/>
    </source>
</evidence>
<dbReference type="FunFam" id="1.20.120.1150:FF:000002">
    <property type="entry name" value="Serine/threonine-protein phosphatase 2A activator"/>
    <property type="match status" value="1"/>
</dbReference>
<dbReference type="Gene3D" id="1.20.120.1150">
    <property type="match status" value="1"/>
</dbReference>
<dbReference type="Pfam" id="PF03095">
    <property type="entry name" value="PTPA"/>
    <property type="match status" value="1"/>
</dbReference>
<evidence type="ECO:0000256" key="6">
    <source>
        <dbReference type="ARBA" id="ARBA00023235"/>
    </source>
</evidence>
<name>A0ABD3TWB1_9LAMI</name>
<comment type="similarity">
    <text evidence="3 7">Belongs to the PTPA-type PPIase family.</text>
</comment>
<keyword evidence="10" id="KW-1185">Reference proteome</keyword>
<proteinExistence type="inferred from homology"/>
<evidence type="ECO:0000256" key="7">
    <source>
        <dbReference type="RuleBase" id="RU361210"/>
    </source>
</evidence>
<dbReference type="EMBL" id="JBJXBP010000003">
    <property type="protein sequence ID" value="KAL3840523.1"/>
    <property type="molecule type" value="Genomic_DNA"/>
</dbReference>
<dbReference type="GO" id="GO:0005737">
    <property type="term" value="C:cytoplasm"/>
    <property type="evidence" value="ECO:0007669"/>
    <property type="project" value="UniProtKB-SubCell"/>
</dbReference>
<dbReference type="InterPro" id="IPR037218">
    <property type="entry name" value="PTPA_sf"/>
</dbReference>
<evidence type="ECO:0000256" key="3">
    <source>
        <dbReference type="ARBA" id="ARBA00011019"/>
    </source>
</evidence>
<accession>A0ABD3TWB1</accession>
<feature type="compositionally biased region" description="Pro residues" evidence="8">
    <location>
        <begin position="1"/>
        <end position="13"/>
    </location>
</feature>
<keyword evidence="5 7" id="KW-0697">Rotamase</keyword>
<protein>
    <recommendedName>
        <fullName evidence="7">Serine/threonine-protein phosphatase 2A activator</fullName>
        <ecNumber evidence="7">5.2.1.8</ecNumber>
    </recommendedName>
    <alternativeName>
        <fullName evidence="7">Phosphotyrosyl phosphatase activator</fullName>
    </alternativeName>
</protein>
<dbReference type="EC" id="5.2.1.8" evidence="7"/>
<evidence type="ECO:0000256" key="4">
    <source>
        <dbReference type="ARBA" id="ARBA00022490"/>
    </source>
</evidence>
<comment type="function">
    <text evidence="7">PPIases accelerate the folding of proteins. It catalyzes the cis-trans isomerization of proline imidic peptide bonds in oligopeptides.</text>
</comment>
<dbReference type="PANTHER" id="PTHR10012">
    <property type="entry name" value="SERINE/THREONINE-PROTEIN PHOSPHATASE 2A REGULATORY SUBUNIT B"/>
    <property type="match status" value="1"/>
</dbReference>
<evidence type="ECO:0000256" key="1">
    <source>
        <dbReference type="ARBA" id="ARBA00000971"/>
    </source>
</evidence>
<reference evidence="9 10" key="1">
    <citation type="submission" date="2024-12" db="EMBL/GenBank/DDBJ databases">
        <title>The unique morphological basis and parallel evolutionary history of personate flowers in Penstemon.</title>
        <authorList>
            <person name="Depatie T.H."/>
            <person name="Wessinger C.A."/>
        </authorList>
    </citation>
    <scope>NUCLEOTIDE SEQUENCE [LARGE SCALE GENOMIC DNA]</scope>
    <source>
        <strain evidence="9">WTNN_2</strain>
        <tissue evidence="9">Leaf</tissue>
    </source>
</reference>
<keyword evidence="6 7" id="KW-0413">Isomerase</keyword>
<comment type="subcellular location">
    <subcellularLocation>
        <location evidence="2 7">Cytoplasm</location>
    </subcellularLocation>
</comment>
<dbReference type="GO" id="GO:0003755">
    <property type="term" value="F:peptidyl-prolyl cis-trans isomerase activity"/>
    <property type="evidence" value="ECO:0007669"/>
    <property type="project" value="UniProtKB-KW"/>
</dbReference>
<dbReference type="Proteomes" id="UP001634393">
    <property type="component" value="Unassembled WGS sequence"/>
</dbReference>
<sequence>MEPPQETQTPPPSTVCTKCGGPTCLPTPPPPSSTPSYIPIRFPAVNLPTPPTNIKETIMRTPVPQSQKVEPITPPHTFTTPSKRIHSENDVARFNSLPSFHNFLGFVVSLSESIRSRKLSDPCHVSPAVETLSSILRSLADYVDEIPPAPQSARYGNISYRAWHERMSSEAESFMLKLLPPYFRDASVELVPYFTDSFGNSSRIDYGTGHETNFAAWLYCLARLGIVREEDYPALVSRVFVKYLDLMRKLQLTYSLEPAGSHGVWGLDDYHFLPFIFGSSQLIDHKYMKPKSIHNEDILENFSKEYLYLSCIIFVKKVKKGLFAEHSPMLDDISGVPSWNKVNSGLLKMYKVEVLGKVPIMQHFLFGSIIKWDGTEGSEVVSCTSLQHCHQ</sequence>
<organism evidence="9 10">
    <name type="scientific">Penstemon smallii</name>
    <dbReference type="NCBI Taxonomy" id="265156"/>
    <lineage>
        <taxon>Eukaryota</taxon>
        <taxon>Viridiplantae</taxon>
        <taxon>Streptophyta</taxon>
        <taxon>Embryophyta</taxon>
        <taxon>Tracheophyta</taxon>
        <taxon>Spermatophyta</taxon>
        <taxon>Magnoliopsida</taxon>
        <taxon>eudicotyledons</taxon>
        <taxon>Gunneridae</taxon>
        <taxon>Pentapetalae</taxon>
        <taxon>asterids</taxon>
        <taxon>lamiids</taxon>
        <taxon>Lamiales</taxon>
        <taxon>Plantaginaceae</taxon>
        <taxon>Cheloneae</taxon>
        <taxon>Penstemon</taxon>
    </lineage>
</organism>
<comment type="catalytic activity">
    <reaction evidence="1 7">
        <text>[protein]-peptidylproline (omega=180) = [protein]-peptidylproline (omega=0)</text>
        <dbReference type="Rhea" id="RHEA:16237"/>
        <dbReference type="Rhea" id="RHEA-COMP:10747"/>
        <dbReference type="Rhea" id="RHEA-COMP:10748"/>
        <dbReference type="ChEBI" id="CHEBI:83833"/>
        <dbReference type="ChEBI" id="CHEBI:83834"/>
        <dbReference type="EC" id="5.2.1.8"/>
    </reaction>
</comment>
<dbReference type="AlphaFoldDB" id="A0ABD3TWB1"/>